<dbReference type="RefSeq" id="WP_004062559.1">
    <property type="nucleotide sequence ID" value="NZ_AOLH01000008.1"/>
</dbReference>
<proteinExistence type="predicted"/>
<accession>M0GVA8</accession>
<dbReference type="EMBL" id="AOLH01000008">
    <property type="protein sequence ID" value="ELZ76171.1"/>
    <property type="molecule type" value="Genomic_DNA"/>
</dbReference>
<dbReference type="AlphaFoldDB" id="M0GVA8"/>
<gene>
    <name evidence="2" type="ORF">C456_05075</name>
</gene>
<protein>
    <submittedName>
        <fullName evidence="2">Uncharacterized protein</fullName>
    </submittedName>
</protein>
<dbReference type="GeneID" id="301160253"/>
<name>M0GVA8_HALL2</name>
<feature type="region of interest" description="Disordered" evidence="1">
    <location>
        <begin position="52"/>
        <end position="97"/>
    </location>
</feature>
<evidence type="ECO:0000313" key="2">
    <source>
        <dbReference type="EMBL" id="ELZ76171.1"/>
    </source>
</evidence>
<reference evidence="2 3" key="1">
    <citation type="journal article" date="2014" name="PLoS Genet.">
        <title>Phylogenetically driven sequencing of extremely halophilic archaea reveals strategies for static and dynamic osmo-response.</title>
        <authorList>
            <person name="Becker E.A."/>
            <person name="Seitzer P.M."/>
            <person name="Tritt A."/>
            <person name="Larsen D."/>
            <person name="Krusor M."/>
            <person name="Yao A.I."/>
            <person name="Wu D."/>
            <person name="Madern D."/>
            <person name="Eisen J.A."/>
            <person name="Darling A.E."/>
            <person name="Facciotti M.T."/>
        </authorList>
    </citation>
    <scope>NUCLEOTIDE SEQUENCE [LARGE SCALE GENOMIC DNA]</scope>
    <source>
        <strain evidence="3">DSM 14919 / CCM 7023 / CIP 107410 / JCM 9276 / NCIMB 13854 / Aa 2.2</strain>
    </source>
</reference>
<evidence type="ECO:0000313" key="3">
    <source>
        <dbReference type="Proteomes" id="UP000011535"/>
    </source>
</evidence>
<evidence type="ECO:0000256" key="1">
    <source>
        <dbReference type="SAM" id="MobiDB-lite"/>
    </source>
</evidence>
<comment type="caution">
    <text evidence="2">The sequence shown here is derived from an EMBL/GenBank/DDBJ whole genome shotgun (WGS) entry which is preliminary data.</text>
</comment>
<organism evidence="2 3">
    <name type="scientific">Haloferax lucentense (strain DSM 14919 / JCM 9276 / NCIMB 13854 / Aa 2.2)</name>
    <name type="common">Haloferax alicantei</name>
    <dbReference type="NCBI Taxonomy" id="1230452"/>
    <lineage>
        <taxon>Archaea</taxon>
        <taxon>Methanobacteriati</taxon>
        <taxon>Methanobacteriota</taxon>
        <taxon>Stenosarchaea group</taxon>
        <taxon>Halobacteria</taxon>
        <taxon>Halobacteriales</taxon>
        <taxon>Haloferacaceae</taxon>
        <taxon>Haloferax</taxon>
    </lineage>
</organism>
<sequence>MGGDEPTVTVRILGFHDDSETKAISNAVTALGHETLWPHEGGDGIEVLASSVAPDPKPAKRPLHRPQARDGEQAGRRRPLMRPDISSHSVNWLHRLG</sequence>
<dbReference type="Proteomes" id="UP000011535">
    <property type="component" value="Unassembled WGS sequence"/>
</dbReference>